<evidence type="ECO:0000313" key="10">
    <source>
        <dbReference type="Proteomes" id="UP000071065"/>
    </source>
</evidence>
<evidence type="ECO:0000256" key="2">
    <source>
        <dbReference type="ARBA" id="ARBA00022630"/>
    </source>
</evidence>
<feature type="binding site" evidence="7">
    <location>
        <position position="217"/>
    </location>
    <ligand>
        <name>dimethylallyl phosphate</name>
        <dbReference type="ChEBI" id="CHEBI:88052"/>
    </ligand>
</feature>
<evidence type="ECO:0000259" key="8">
    <source>
        <dbReference type="Pfam" id="PF02441"/>
    </source>
</evidence>
<feature type="domain" description="Flavoprotein" evidence="8">
    <location>
        <begin position="37"/>
        <end position="221"/>
    </location>
</feature>
<name>A0A142B8Q0_9GAMM</name>
<dbReference type="HAMAP" id="MF_01984">
    <property type="entry name" value="ubiX_pad"/>
    <property type="match status" value="1"/>
</dbReference>
<keyword evidence="4 7" id="KW-0808">Transferase</keyword>
<feature type="binding site" evidence="7">
    <location>
        <position position="171"/>
    </location>
    <ligand>
        <name>FMN</name>
        <dbReference type="ChEBI" id="CHEBI:58210"/>
    </ligand>
</feature>
<comment type="caution">
    <text evidence="7">Lacks conserved residue(s) required for the propagation of feature annotation.</text>
</comment>
<dbReference type="STRING" id="570277.EZMO1_0911"/>
<dbReference type="Gene3D" id="3.40.50.1950">
    <property type="entry name" value="Flavin prenyltransferase-like"/>
    <property type="match status" value="1"/>
</dbReference>
<evidence type="ECO:0000313" key="9">
    <source>
        <dbReference type="EMBL" id="AMO55126.1"/>
    </source>
</evidence>
<accession>A0A142B8Q0</accession>
<dbReference type="PATRIC" id="fig|570277.3.peg.993"/>
<keyword evidence="3 7" id="KW-0288">FMN</keyword>
<dbReference type="Pfam" id="PF02441">
    <property type="entry name" value="Flavoprotein"/>
    <property type="match status" value="1"/>
</dbReference>
<evidence type="ECO:0000256" key="7">
    <source>
        <dbReference type="HAMAP-Rule" id="MF_01984"/>
    </source>
</evidence>
<dbReference type="PANTHER" id="PTHR43374:SF1">
    <property type="entry name" value="FLAVIN PRENYLTRANSFERASE PAD1, MITOCHONDRIAL"/>
    <property type="match status" value="1"/>
</dbReference>
<sequence length="237" mass="26020">MVGLKTYTAVCWKHLRTAHNQDINVSEWKTDRQHKTKRITLAITGASGVQYGFRLLECLVASDVQVFCLISKAARVVSDVETDLKLPESDPELEALLTDYARAEPGQVKVFGDEQWMSPVASGSGAPSQMVVCPCSAGSLSAIATGASNNLIERAADVILKERGKLILVPREAPYSEIHLEHMLKLTRMGAVVIPASPGFYNKPESVEDMVDFVVARILSQLGFEQELMPNWGHQLL</sequence>
<comment type="catalytic activity">
    <reaction evidence="5 7">
        <text>dimethylallyl phosphate + FMNH2 = prenylated FMNH2 + phosphate</text>
        <dbReference type="Rhea" id="RHEA:37743"/>
        <dbReference type="ChEBI" id="CHEBI:43474"/>
        <dbReference type="ChEBI" id="CHEBI:57618"/>
        <dbReference type="ChEBI" id="CHEBI:87467"/>
        <dbReference type="ChEBI" id="CHEBI:88052"/>
        <dbReference type="EC" id="2.5.1.129"/>
    </reaction>
</comment>
<keyword evidence="2 7" id="KW-0285">Flavoprotein</keyword>
<evidence type="ECO:0000256" key="1">
    <source>
        <dbReference type="ARBA" id="ARBA00022602"/>
    </source>
</evidence>
<comment type="function">
    <text evidence="7">Flavin prenyltransferase that catalyzes the synthesis of the prenylated FMN cofactor (prenyl-FMN) for 4-hydroxy-3-polyprenylbenzoic acid decarboxylase UbiD. The prenyltransferase is metal-independent and links a dimethylallyl moiety from dimethylallyl monophosphate (DMAP) to the flavin N5 and C6 atoms of FMN.</text>
</comment>
<organism evidence="9 10">
    <name type="scientific">Endozoicomonas montiporae CL-33</name>
    <dbReference type="NCBI Taxonomy" id="570277"/>
    <lineage>
        <taxon>Bacteria</taxon>
        <taxon>Pseudomonadati</taxon>
        <taxon>Pseudomonadota</taxon>
        <taxon>Gammaproteobacteria</taxon>
        <taxon>Oceanospirillales</taxon>
        <taxon>Endozoicomonadaceae</taxon>
        <taxon>Endozoicomonas</taxon>
    </lineage>
</organism>
<keyword evidence="9" id="KW-0456">Lyase</keyword>
<dbReference type="OrthoDB" id="9781577at2"/>
<dbReference type="Proteomes" id="UP000071065">
    <property type="component" value="Chromosome"/>
</dbReference>
<dbReference type="GO" id="GO:0016831">
    <property type="term" value="F:carboxy-lyase activity"/>
    <property type="evidence" value="ECO:0007669"/>
    <property type="project" value="TreeGrafter"/>
</dbReference>
<feature type="binding site" evidence="7">
    <location>
        <begin position="45"/>
        <end position="47"/>
    </location>
    <ligand>
        <name>FMN</name>
        <dbReference type="ChEBI" id="CHEBI:58210"/>
    </ligand>
</feature>
<keyword evidence="1 7" id="KW-0637">Prenyltransferase</keyword>
<dbReference type="InterPro" id="IPR004507">
    <property type="entry name" value="UbiX-like"/>
</dbReference>
<feature type="binding site" evidence="7">
    <location>
        <begin position="136"/>
        <end position="139"/>
    </location>
    <ligand>
        <name>FMN</name>
        <dbReference type="ChEBI" id="CHEBI:58210"/>
    </ligand>
</feature>
<evidence type="ECO:0000256" key="5">
    <source>
        <dbReference type="ARBA" id="ARBA00050612"/>
    </source>
</evidence>
<dbReference type="SUPFAM" id="SSF52507">
    <property type="entry name" value="Homo-oligomeric flavin-containing Cys decarboxylases, HFCD"/>
    <property type="match status" value="1"/>
</dbReference>
<dbReference type="FunFam" id="3.40.50.1950:FF:000001">
    <property type="entry name" value="Flavin prenyltransferase UbiX"/>
    <property type="match status" value="1"/>
</dbReference>
<protein>
    <recommendedName>
        <fullName evidence="7">Flavin prenyltransferase UbiX</fullName>
        <ecNumber evidence="7">2.5.1.129</ecNumber>
    </recommendedName>
</protein>
<reference evidence="9 10" key="1">
    <citation type="journal article" date="2016" name="Front. Microbiol.">
        <title>Genomic Insight into the Host-Endosymbiont Relationship of Endozoicomonas montiporae CL-33(T) with its Coral Host.</title>
        <authorList>
            <person name="Ding J.-Y."/>
            <person name="Shiu J.-H."/>
            <person name="Chen W.-M."/>
            <person name="Chiang Y.-R."/>
            <person name="Tang S.-L."/>
        </authorList>
    </citation>
    <scope>NUCLEOTIDE SEQUENCE [LARGE SCALE GENOMIC DNA]</scope>
    <source>
        <strain evidence="9 10">CL-33</strain>
    </source>
</reference>
<dbReference type="EC" id="2.5.1.129" evidence="7"/>
<dbReference type="EMBL" id="CP013251">
    <property type="protein sequence ID" value="AMO55126.1"/>
    <property type="molecule type" value="Genomic_DNA"/>
</dbReference>
<dbReference type="NCBIfam" id="TIGR00421">
    <property type="entry name" value="ubiX_pad"/>
    <property type="match status" value="1"/>
</dbReference>
<comment type="similarity">
    <text evidence="6 7">Belongs to the UbiX/PAD1 family.</text>
</comment>
<dbReference type="PANTHER" id="PTHR43374">
    <property type="entry name" value="FLAVIN PRENYLTRANSFERASE"/>
    <property type="match status" value="1"/>
</dbReference>
<dbReference type="GO" id="GO:0106141">
    <property type="term" value="F:flavin prenyltransferase activity"/>
    <property type="evidence" value="ECO:0007669"/>
    <property type="project" value="UniProtKB-EC"/>
</dbReference>
<dbReference type="KEGG" id="emp:EZMO1_0911"/>
<feature type="binding site" evidence="7">
    <location>
        <position position="201"/>
    </location>
    <ligand>
        <name>dimethylallyl phosphate</name>
        <dbReference type="ChEBI" id="CHEBI:88052"/>
    </ligand>
</feature>
<dbReference type="InterPro" id="IPR036551">
    <property type="entry name" value="Flavin_trans-like"/>
</dbReference>
<proteinExistence type="inferred from homology"/>
<gene>
    <name evidence="7 9" type="primary">ubiX</name>
    <name evidence="9" type="ORF">EZMO1_0911</name>
</gene>
<dbReference type="AlphaFoldDB" id="A0A142B8Q0"/>
<evidence type="ECO:0000256" key="6">
    <source>
        <dbReference type="ARBA" id="ARBA00060793"/>
    </source>
</evidence>
<evidence type="ECO:0000256" key="3">
    <source>
        <dbReference type="ARBA" id="ARBA00022643"/>
    </source>
</evidence>
<dbReference type="InterPro" id="IPR003382">
    <property type="entry name" value="Flavoprotein"/>
</dbReference>
<evidence type="ECO:0000256" key="4">
    <source>
        <dbReference type="ARBA" id="ARBA00022679"/>
    </source>
</evidence>
<feature type="binding site" evidence="7">
    <location>
        <position position="71"/>
    </location>
    <ligand>
        <name>FMN</name>
        <dbReference type="ChEBI" id="CHEBI:58210"/>
    </ligand>
</feature>